<dbReference type="InterPro" id="IPR017455">
    <property type="entry name" value="Znf_FYVE-rel"/>
</dbReference>
<dbReference type="EC" id="2.3.2.27" evidence="6"/>
<evidence type="ECO:0000256" key="5">
    <source>
        <dbReference type="ARBA" id="ARBA00004906"/>
    </source>
</evidence>
<feature type="region of interest" description="Disordered" evidence="18">
    <location>
        <begin position="191"/>
        <end position="219"/>
    </location>
</feature>
<keyword evidence="16" id="KW-0449">Lipoprotein</keyword>
<dbReference type="Pfam" id="PF01363">
    <property type="entry name" value="FYVE"/>
    <property type="match status" value="1"/>
</dbReference>
<dbReference type="GO" id="GO:0043161">
    <property type="term" value="P:proteasome-mediated ubiquitin-dependent protein catabolic process"/>
    <property type="evidence" value="ECO:0007669"/>
    <property type="project" value="TreeGrafter"/>
</dbReference>
<dbReference type="Gene3D" id="3.30.40.10">
    <property type="entry name" value="Zinc/RING finger domain, C3HC4 (zinc finger)"/>
    <property type="match status" value="2"/>
</dbReference>
<feature type="compositionally biased region" description="Pro residues" evidence="18">
    <location>
        <begin position="119"/>
        <end position="128"/>
    </location>
</feature>
<comment type="catalytic activity">
    <reaction evidence="1">
        <text>S-ubiquitinyl-[E2 ubiquitin-conjugating enzyme]-L-cysteine + [acceptor protein]-L-lysine = [E2 ubiquitin-conjugating enzyme]-L-cysteine + N(6)-ubiquitinyl-[acceptor protein]-L-lysine.</text>
        <dbReference type="EC" id="2.3.2.27"/>
    </reaction>
</comment>
<feature type="region of interest" description="Disordered" evidence="18">
    <location>
        <begin position="1"/>
        <end position="45"/>
    </location>
</feature>
<keyword evidence="13" id="KW-0862">Zinc</keyword>
<feature type="compositionally biased region" description="Polar residues" evidence="18">
    <location>
        <begin position="207"/>
        <end position="216"/>
    </location>
</feature>
<evidence type="ECO:0000256" key="10">
    <source>
        <dbReference type="ARBA" id="ARBA00022753"/>
    </source>
</evidence>
<dbReference type="InterPro" id="IPR011011">
    <property type="entry name" value="Znf_FYVE_PHD"/>
</dbReference>
<feature type="compositionally biased region" description="Polar residues" evidence="18">
    <location>
        <begin position="130"/>
        <end position="144"/>
    </location>
</feature>
<dbReference type="InterPro" id="IPR013083">
    <property type="entry name" value="Znf_RING/FYVE/PHD"/>
</dbReference>
<feature type="domain" description="FYVE-type" evidence="20">
    <location>
        <begin position="265"/>
        <end position="355"/>
    </location>
</feature>
<dbReference type="EMBL" id="JAULSO010000001">
    <property type="protein sequence ID" value="KAK3695082.1"/>
    <property type="molecule type" value="Genomic_DNA"/>
</dbReference>
<dbReference type="SUPFAM" id="SSF57850">
    <property type="entry name" value="RING/U-box"/>
    <property type="match status" value="1"/>
</dbReference>
<evidence type="ECO:0000256" key="3">
    <source>
        <dbReference type="ARBA" id="ARBA00004177"/>
    </source>
</evidence>
<comment type="caution">
    <text evidence="21">The sequence shown here is derived from an EMBL/GenBank/DDBJ whole genome shotgun (WGS) entry which is preliminary data.</text>
</comment>
<keyword evidence="11 17" id="KW-0863">Zinc-finger</keyword>
<protein>
    <recommendedName>
        <fullName evidence="6">RING-type E3 ubiquitin transferase</fullName>
        <ecNumber evidence="6">2.3.2.27</ecNumber>
    </recommendedName>
</protein>
<dbReference type="GO" id="GO:0005768">
    <property type="term" value="C:endosome"/>
    <property type="evidence" value="ECO:0007669"/>
    <property type="project" value="UniProtKB-SubCell"/>
</dbReference>
<evidence type="ECO:0000256" key="8">
    <source>
        <dbReference type="ARBA" id="ARBA00022707"/>
    </source>
</evidence>
<keyword evidence="15" id="KW-0458">Lysosome</keyword>
<keyword evidence="9" id="KW-0479">Metal-binding</keyword>
<evidence type="ECO:0000256" key="2">
    <source>
        <dbReference type="ARBA" id="ARBA00004170"/>
    </source>
</evidence>
<dbReference type="PROSITE" id="PS50178">
    <property type="entry name" value="ZF_FYVE"/>
    <property type="match status" value="1"/>
</dbReference>
<feature type="region of interest" description="Disordered" evidence="18">
    <location>
        <begin position="69"/>
        <end position="162"/>
    </location>
</feature>
<evidence type="ECO:0000313" key="22">
    <source>
        <dbReference type="Proteomes" id="UP001270362"/>
    </source>
</evidence>
<dbReference type="CDD" id="cd16489">
    <property type="entry name" value="mRING-CH-C4HC2H_ZNRF"/>
    <property type="match status" value="1"/>
</dbReference>
<sequence>MATVDGGQAPVELSSGSESNSSESTSTDSSGQLSGHRRPPICPWRTRRFYDQECDRYFDCPSHIVRRAQADDGEIENQQEGESHRQDQQDNVAREDGEHHSGSGSIPPLSEDEGGHGVPSPPSPPISPALPTTSGTSPAQSGSTGAEPIRHTSGPATRAATPSASFIPRQALAGSAENPVILVDDEPAQVQSLAPPVSRPADDGNWVPQSLPSTATPGAARLDLTAGPLTTSPTSSPTGLLPGSLPGAAGYGSPGQLVLPRWQPDAEATYCYNCQSQFSIFVRKHHCRKCGRVVCAACSPHRITIPYQYIVQPPGMPRLVSQRYPPGPESGYPDFGVVGGGERVRLCNPCVPDPNTAPPGLPQTQTQGSHVRSHSNLPGSFPSNPNPASHGWSSYFGAAPANDAHARSRSVTMHSTAASSSRPPNGQYNPQASLENRILSGTPPYYRPATTAQRQQLYPGMATTRYRSMIDMGERAGPSSSSSPAAGPSSSTDTNRRLPPLPSQPQIAEEDECPVCHRELPPRTLPNFESLREAHINICITSHSTYSGGSPSALGAGTGGNAGSANGSPLPPVPPRRTGMFPYVATEKDCVDSAECSICLEEFEVGVPMARLECLCRFHRSCISAWWERHPGRCPMHQHDSFGY</sequence>
<evidence type="ECO:0000256" key="6">
    <source>
        <dbReference type="ARBA" id="ARBA00012483"/>
    </source>
</evidence>
<dbReference type="PROSITE" id="PS50089">
    <property type="entry name" value="ZF_RING_2"/>
    <property type="match status" value="1"/>
</dbReference>
<feature type="region of interest" description="Disordered" evidence="18">
    <location>
        <begin position="550"/>
        <end position="575"/>
    </location>
</feature>
<evidence type="ECO:0000256" key="18">
    <source>
        <dbReference type="SAM" id="MobiDB-lite"/>
    </source>
</evidence>
<evidence type="ECO:0000256" key="16">
    <source>
        <dbReference type="ARBA" id="ARBA00023288"/>
    </source>
</evidence>
<feature type="compositionally biased region" description="Pro residues" evidence="18">
    <location>
        <begin position="351"/>
        <end position="361"/>
    </location>
</feature>
<feature type="compositionally biased region" description="Low complexity" evidence="18">
    <location>
        <begin position="476"/>
        <end position="491"/>
    </location>
</feature>
<dbReference type="GO" id="GO:0016020">
    <property type="term" value="C:membrane"/>
    <property type="evidence" value="ECO:0007669"/>
    <property type="project" value="UniProtKB-SubCell"/>
</dbReference>
<evidence type="ECO:0000313" key="21">
    <source>
        <dbReference type="EMBL" id="KAK3695082.1"/>
    </source>
</evidence>
<feature type="region of interest" description="Disordered" evidence="18">
    <location>
        <begin position="473"/>
        <end position="507"/>
    </location>
</feature>
<keyword evidence="14" id="KW-0472">Membrane</keyword>
<dbReference type="PANTHER" id="PTHR46661">
    <property type="entry name" value="E3 UBIQUITIN-PROTEIN LIGASE ZNRF1-LIKE PROTEIN"/>
    <property type="match status" value="1"/>
</dbReference>
<keyword evidence="22" id="KW-1185">Reference proteome</keyword>
<dbReference type="InterPro" id="IPR001841">
    <property type="entry name" value="Znf_RING"/>
</dbReference>
<evidence type="ECO:0000256" key="15">
    <source>
        <dbReference type="ARBA" id="ARBA00023228"/>
    </source>
</evidence>
<dbReference type="SUPFAM" id="SSF57903">
    <property type="entry name" value="FYVE/PHD zinc finger"/>
    <property type="match status" value="1"/>
</dbReference>
<dbReference type="SMART" id="SM00064">
    <property type="entry name" value="FYVE"/>
    <property type="match status" value="1"/>
</dbReference>
<dbReference type="Pfam" id="PF13639">
    <property type="entry name" value="zf-RING_2"/>
    <property type="match status" value="1"/>
</dbReference>
<keyword evidence="8" id="KW-0519">Myristate</keyword>
<gene>
    <name evidence="21" type="ORF">B0T22DRAFT_92329</name>
</gene>
<keyword evidence="7" id="KW-0808">Transferase</keyword>
<reference evidence="21" key="2">
    <citation type="submission" date="2023-06" db="EMBL/GenBank/DDBJ databases">
        <authorList>
            <consortium name="Lawrence Berkeley National Laboratory"/>
            <person name="Haridas S."/>
            <person name="Hensen N."/>
            <person name="Bonometti L."/>
            <person name="Westerberg I."/>
            <person name="Brannstrom I.O."/>
            <person name="Guillou S."/>
            <person name="Cros-Aarteil S."/>
            <person name="Calhoun S."/>
            <person name="Kuo A."/>
            <person name="Mondo S."/>
            <person name="Pangilinan J."/>
            <person name="Riley R."/>
            <person name="Labutti K."/>
            <person name="Andreopoulos B."/>
            <person name="Lipzen A."/>
            <person name="Chen C."/>
            <person name="Yanf M."/>
            <person name="Daum C."/>
            <person name="Ng V."/>
            <person name="Clum A."/>
            <person name="Steindorff A."/>
            <person name="Ohm R."/>
            <person name="Martin F."/>
            <person name="Silar P."/>
            <person name="Natvig D."/>
            <person name="Lalanne C."/>
            <person name="Gautier V."/>
            <person name="Ament-Velasquez S.L."/>
            <person name="Kruys A."/>
            <person name="Hutchinson M.I."/>
            <person name="Powell A.J."/>
            <person name="Barry K."/>
            <person name="Miller A.N."/>
            <person name="Grigoriev I.V."/>
            <person name="Debuchy R."/>
            <person name="Gladieux P."/>
            <person name="Thoren M.H."/>
            <person name="Johannesson H."/>
        </authorList>
    </citation>
    <scope>NUCLEOTIDE SEQUENCE</scope>
    <source>
        <strain evidence="21">CBS 314.62</strain>
    </source>
</reference>
<name>A0AAE1CHV3_9PEZI</name>
<dbReference type="GO" id="GO:0061630">
    <property type="term" value="F:ubiquitin protein ligase activity"/>
    <property type="evidence" value="ECO:0007669"/>
    <property type="project" value="UniProtKB-EC"/>
</dbReference>
<evidence type="ECO:0000256" key="7">
    <source>
        <dbReference type="ARBA" id="ARBA00022679"/>
    </source>
</evidence>
<evidence type="ECO:0000256" key="17">
    <source>
        <dbReference type="PROSITE-ProRule" id="PRU00175"/>
    </source>
</evidence>
<dbReference type="GO" id="GO:0008270">
    <property type="term" value="F:zinc ion binding"/>
    <property type="evidence" value="ECO:0007669"/>
    <property type="project" value="UniProtKB-KW"/>
</dbReference>
<dbReference type="Proteomes" id="UP001270362">
    <property type="component" value="Unassembled WGS sequence"/>
</dbReference>
<dbReference type="InterPro" id="IPR000306">
    <property type="entry name" value="Znf_FYVE"/>
</dbReference>
<evidence type="ECO:0000256" key="14">
    <source>
        <dbReference type="ARBA" id="ARBA00023136"/>
    </source>
</evidence>
<dbReference type="PANTHER" id="PTHR46661:SF4">
    <property type="entry name" value="RING-TYPE DOMAIN-CONTAINING PROTEIN"/>
    <property type="match status" value="1"/>
</dbReference>
<evidence type="ECO:0000259" key="19">
    <source>
        <dbReference type="PROSITE" id="PS50089"/>
    </source>
</evidence>
<feature type="domain" description="RING-type" evidence="19">
    <location>
        <begin position="596"/>
        <end position="638"/>
    </location>
</feature>
<evidence type="ECO:0000256" key="1">
    <source>
        <dbReference type="ARBA" id="ARBA00000900"/>
    </source>
</evidence>
<dbReference type="AlphaFoldDB" id="A0AAE1CHV3"/>
<evidence type="ECO:0000256" key="4">
    <source>
        <dbReference type="ARBA" id="ARBA00004371"/>
    </source>
</evidence>
<dbReference type="GO" id="GO:0070936">
    <property type="term" value="P:protein K48-linked ubiquitination"/>
    <property type="evidence" value="ECO:0007669"/>
    <property type="project" value="TreeGrafter"/>
</dbReference>
<evidence type="ECO:0000256" key="9">
    <source>
        <dbReference type="ARBA" id="ARBA00022723"/>
    </source>
</evidence>
<evidence type="ECO:0000256" key="12">
    <source>
        <dbReference type="ARBA" id="ARBA00022786"/>
    </source>
</evidence>
<accession>A0AAE1CHV3</accession>
<feature type="compositionally biased region" description="Polar residues" evidence="18">
    <location>
        <begin position="409"/>
        <end position="434"/>
    </location>
</feature>
<keyword evidence="12" id="KW-0833">Ubl conjugation pathway</keyword>
<evidence type="ECO:0000256" key="13">
    <source>
        <dbReference type="ARBA" id="ARBA00022833"/>
    </source>
</evidence>
<evidence type="ECO:0000256" key="11">
    <source>
        <dbReference type="ARBA" id="ARBA00022771"/>
    </source>
</evidence>
<evidence type="ECO:0000259" key="20">
    <source>
        <dbReference type="PROSITE" id="PS50178"/>
    </source>
</evidence>
<organism evidence="21 22">
    <name type="scientific">Podospora appendiculata</name>
    <dbReference type="NCBI Taxonomy" id="314037"/>
    <lineage>
        <taxon>Eukaryota</taxon>
        <taxon>Fungi</taxon>
        <taxon>Dikarya</taxon>
        <taxon>Ascomycota</taxon>
        <taxon>Pezizomycotina</taxon>
        <taxon>Sordariomycetes</taxon>
        <taxon>Sordariomycetidae</taxon>
        <taxon>Sordariales</taxon>
        <taxon>Podosporaceae</taxon>
        <taxon>Podospora</taxon>
    </lineage>
</organism>
<feature type="region of interest" description="Disordered" evidence="18">
    <location>
        <begin position="406"/>
        <end position="460"/>
    </location>
</feature>
<feature type="compositionally biased region" description="Basic and acidic residues" evidence="18">
    <location>
        <begin position="81"/>
        <end position="101"/>
    </location>
</feature>
<keyword evidence="10" id="KW-0967">Endosome</keyword>
<comment type="pathway">
    <text evidence="5">Protein modification; protein ubiquitination.</text>
</comment>
<feature type="compositionally biased region" description="Polar residues" evidence="18">
    <location>
        <begin position="362"/>
        <end position="386"/>
    </location>
</feature>
<proteinExistence type="predicted"/>
<comment type="subcellular location">
    <subcellularLocation>
        <location evidence="3">Endosome</location>
    </subcellularLocation>
    <subcellularLocation>
        <location evidence="4">Lysosome</location>
    </subcellularLocation>
    <subcellularLocation>
        <location evidence="2">Membrane</location>
        <topology evidence="2">Peripheral membrane protein</topology>
    </subcellularLocation>
</comment>
<feature type="region of interest" description="Disordered" evidence="18">
    <location>
        <begin position="351"/>
        <end position="386"/>
    </location>
</feature>
<dbReference type="SMART" id="SM00184">
    <property type="entry name" value="RING"/>
    <property type="match status" value="1"/>
</dbReference>
<reference evidence="21" key="1">
    <citation type="journal article" date="2023" name="Mol. Phylogenet. Evol.">
        <title>Genome-scale phylogeny and comparative genomics of the fungal order Sordariales.</title>
        <authorList>
            <person name="Hensen N."/>
            <person name="Bonometti L."/>
            <person name="Westerberg I."/>
            <person name="Brannstrom I.O."/>
            <person name="Guillou S."/>
            <person name="Cros-Aarteil S."/>
            <person name="Calhoun S."/>
            <person name="Haridas S."/>
            <person name="Kuo A."/>
            <person name="Mondo S."/>
            <person name="Pangilinan J."/>
            <person name="Riley R."/>
            <person name="LaButti K."/>
            <person name="Andreopoulos B."/>
            <person name="Lipzen A."/>
            <person name="Chen C."/>
            <person name="Yan M."/>
            <person name="Daum C."/>
            <person name="Ng V."/>
            <person name="Clum A."/>
            <person name="Steindorff A."/>
            <person name="Ohm R.A."/>
            <person name="Martin F."/>
            <person name="Silar P."/>
            <person name="Natvig D.O."/>
            <person name="Lalanne C."/>
            <person name="Gautier V."/>
            <person name="Ament-Velasquez S.L."/>
            <person name="Kruys A."/>
            <person name="Hutchinson M.I."/>
            <person name="Powell A.J."/>
            <person name="Barry K."/>
            <person name="Miller A.N."/>
            <person name="Grigoriev I.V."/>
            <person name="Debuchy R."/>
            <person name="Gladieux P."/>
            <person name="Hiltunen Thoren M."/>
            <person name="Johannesson H."/>
        </authorList>
    </citation>
    <scope>NUCLEOTIDE SEQUENCE</scope>
    <source>
        <strain evidence="21">CBS 314.62</strain>
    </source>
</reference>
<feature type="compositionally biased region" description="Low complexity" evidence="18">
    <location>
        <begin position="12"/>
        <end position="34"/>
    </location>
</feature>
<dbReference type="InterPro" id="IPR051878">
    <property type="entry name" value="ZNRF_ubiq-protein_ligase"/>
</dbReference>